<keyword evidence="6" id="KW-1185">Reference proteome</keyword>
<dbReference type="InterPro" id="IPR018062">
    <property type="entry name" value="HTH_AraC-typ_CS"/>
</dbReference>
<keyword evidence="1" id="KW-0805">Transcription regulation</keyword>
<dbReference type="PRINTS" id="PR00032">
    <property type="entry name" value="HTHARAC"/>
</dbReference>
<dbReference type="Pfam" id="PF12833">
    <property type="entry name" value="HTH_18"/>
    <property type="match status" value="1"/>
</dbReference>
<dbReference type="Gene3D" id="1.10.10.60">
    <property type="entry name" value="Homeodomain-like"/>
    <property type="match status" value="2"/>
</dbReference>
<protein>
    <submittedName>
        <fullName evidence="5">Transcriptional regulator, AraC family</fullName>
    </submittedName>
</protein>
<dbReference type="PANTHER" id="PTHR47893">
    <property type="entry name" value="REGULATORY PROTEIN PCHR"/>
    <property type="match status" value="1"/>
</dbReference>
<accession>K9XX02</accession>
<dbReference type="SMART" id="SM00342">
    <property type="entry name" value="HTH_ARAC"/>
    <property type="match status" value="1"/>
</dbReference>
<dbReference type="EMBL" id="CP003653">
    <property type="protein sequence ID" value="AFZ36202.1"/>
    <property type="molecule type" value="Genomic_DNA"/>
</dbReference>
<sequence length="340" mass="39468">MEILTEKEFDLQWLESLQSNQVLYNLRGFDQVKNSISKWSEDSCHICQFASGVEVSLNDEIIYCNHSVENEHHDLRMLVSKFYLSGNQGVISPGIENVEAEYSENQGYNYLFYLPDITETEQFFTGTPLQKVRINLDLAFLKTFVQGLEDIPKLLQPLIESDRAPRFHCPVGKITPMMRTVIQQMWHHPYSGAIARMYLEGKVLELLALQLSQLLEAEQIKPLPQKLHFKDIERLYHAQAILQQQYLNPPSVINLARQVGLDRIKLQQGFRQVFQTTPFGYLQNYRLDLARILLENEELTVTTVANRVGYSNISYFSRTFKRRFGITPGQCRSEQNILKD</sequence>
<dbReference type="InterPro" id="IPR018060">
    <property type="entry name" value="HTH_AraC"/>
</dbReference>
<feature type="domain" description="HTH araC/xylS-type" evidence="4">
    <location>
        <begin position="236"/>
        <end position="334"/>
    </location>
</feature>
<organism evidence="5 6">
    <name type="scientific">Stanieria cyanosphaera (strain ATCC 29371 / PCC 7437)</name>
    <dbReference type="NCBI Taxonomy" id="111780"/>
    <lineage>
        <taxon>Bacteria</taxon>
        <taxon>Bacillati</taxon>
        <taxon>Cyanobacteriota</taxon>
        <taxon>Cyanophyceae</taxon>
        <taxon>Pleurocapsales</taxon>
        <taxon>Dermocarpellaceae</taxon>
        <taxon>Stanieria</taxon>
    </lineage>
</organism>
<evidence type="ECO:0000256" key="2">
    <source>
        <dbReference type="ARBA" id="ARBA00023125"/>
    </source>
</evidence>
<dbReference type="KEGG" id="scs:Sta7437_2674"/>
<dbReference type="PROSITE" id="PS00041">
    <property type="entry name" value="HTH_ARAC_FAMILY_1"/>
    <property type="match status" value="1"/>
</dbReference>
<dbReference type="SUPFAM" id="SSF46689">
    <property type="entry name" value="Homeodomain-like"/>
    <property type="match status" value="2"/>
</dbReference>
<evidence type="ECO:0000256" key="3">
    <source>
        <dbReference type="ARBA" id="ARBA00023163"/>
    </source>
</evidence>
<evidence type="ECO:0000313" key="5">
    <source>
        <dbReference type="EMBL" id="AFZ36202.1"/>
    </source>
</evidence>
<keyword evidence="2" id="KW-0238">DNA-binding</keyword>
<keyword evidence="3" id="KW-0804">Transcription</keyword>
<dbReference type="InterPro" id="IPR053142">
    <property type="entry name" value="PchR_regulatory_protein"/>
</dbReference>
<reference evidence="6" key="1">
    <citation type="journal article" date="2013" name="Proc. Natl. Acad. Sci. U.S.A.">
        <title>Improving the coverage of the cyanobacterial phylum using diversity-driven genome sequencing.</title>
        <authorList>
            <person name="Shih P.M."/>
            <person name="Wu D."/>
            <person name="Latifi A."/>
            <person name="Axen S.D."/>
            <person name="Fewer D.P."/>
            <person name="Talla E."/>
            <person name="Calteau A."/>
            <person name="Cai F."/>
            <person name="Tandeau de Marsac N."/>
            <person name="Rippka R."/>
            <person name="Herdman M."/>
            <person name="Sivonen K."/>
            <person name="Coursin T."/>
            <person name="Laurent T."/>
            <person name="Goodwin L."/>
            <person name="Nolan M."/>
            <person name="Davenport K.W."/>
            <person name="Han C.S."/>
            <person name="Rubin E.M."/>
            <person name="Eisen J.A."/>
            <person name="Woyke T."/>
            <person name="Gugger M."/>
            <person name="Kerfeld C.A."/>
        </authorList>
    </citation>
    <scope>NUCLEOTIDE SEQUENCE [LARGE SCALE GENOMIC DNA]</scope>
    <source>
        <strain evidence="6">ATCC 29371 / PCC 7437</strain>
    </source>
</reference>
<evidence type="ECO:0000313" key="6">
    <source>
        <dbReference type="Proteomes" id="UP000010473"/>
    </source>
</evidence>
<evidence type="ECO:0000259" key="4">
    <source>
        <dbReference type="PROSITE" id="PS01124"/>
    </source>
</evidence>
<dbReference type="GO" id="GO:0003700">
    <property type="term" value="F:DNA-binding transcription factor activity"/>
    <property type="evidence" value="ECO:0007669"/>
    <property type="project" value="InterPro"/>
</dbReference>
<dbReference type="AlphaFoldDB" id="K9XX02"/>
<evidence type="ECO:0000256" key="1">
    <source>
        <dbReference type="ARBA" id="ARBA00023015"/>
    </source>
</evidence>
<dbReference type="GO" id="GO:0043565">
    <property type="term" value="F:sequence-specific DNA binding"/>
    <property type="evidence" value="ECO:0007669"/>
    <property type="project" value="InterPro"/>
</dbReference>
<dbReference type="RefSeq" id="WP_015193870.1">
    <property type="nucleotide sequence ID" value="NC_019748.1"/>
</dbReference>
<gene>
    <name evidence="5" type="ordered locus">Sta7437_2674</name>
</gene>
<proteinExistence type="predicted"/>
<dbReference type="PATRIC" id="fig|111780.3.peg.2779"/>
<name>K9XX02_STAC7</name>
<dbReference type="PANTHER" id="PTHR47893:SF1">
    <property type="entry name" value="REGULATORY PROTEIN PCHR"/>
    <property type="match status" value="1"/>
</dbReference>
<dbReference type="OrthoDB" id="7544370at2"/>
<dbReference type="STRING" id="111780.Sta7437_2674"/>
<dbReference type="Proteomes" id="UP000010473">
    <property type="component" value="Chromosome"/>
</dbReference>
<dbReference type="HOGENOM" id="CLU_052345_4_1_3"/>
<dbReference type="PROSITE" id="PS01124">
    <property type="entry name" value="HTH_ARAC_FAMILY_2"/>
    <property type="match status" value="1"/>
</dbReference>
<dbReference type="InterPro" id="IPR009057">
    <property type="entry name" value="Homeodomain-like_sf"/>
</dbReference>
<dbReference type="eggNOG" id="COG2207">
    <property type="taxonomic scope" value="Bacteria"/>
</dbReference>
<dbReference type="InterPro" id="IPR020449">
    <property type="entry name" value="Tscrpt_reg_AraC-type_HTH"/>
</dbReference>